<dbReference type="RefSeq" id="WP_189680090.1">
    <property type="nucleotide sequence ID" value="NZ_BNCJ01000004.1"/>
</dbReference>
<proteinExistence type="predicted"/>
<dbReference type="PANTHER" id="PTHR43031">
    <property type="entry name" value="FAD-DEPENDENT OXIDOREDUCTASE"/>
    <property type="match status" value="1"/>
</dbReference>
<evidence type="ECO:0000259" key="1">
    <source>
        <dbReference type="PROSITE" id="PS50206"/>
    </source>
</evidence>
<dbReference type="SMART" id="SM00450">
    <property type="entry name" value="RHOD"/>
    <property type="match status" value="3"/>
</dbReference>
<reference evidence="2" key="1">
    <citation type="journal article" date="2014" name="Int. J. Syst. Evol. Microbiol.">
        <title>Complete genome sequence of Corynebacterium casei LMG S-19264T (=DSM 44701T), isolated from a smear-ripened cheese.</title>
        <authorList>
            <consortium name="US DOE Joint Genome Institute (JGI-PGF)"/>
            <person name="Walter F."/>
            <person name="Albersmeier A."/>
            <person name="Kalinowski J."/>
            <person name="Ruckert C."/>
        </authorList>
    </citation>
    <scope>NUCLEOTIDE SEQUENCE</scope>
    <source>
        <strain evidence="2">KCTC 42650</strain>
    </source>
</reference>
<dbReference type="PROSITE" id="PS50206">
    <property type="entry name" value="RHODANESE_3"/>
    <property type="match status" value="3"/>
</dbReference>
<comment type="caution">
    <text evidence="2">The sequence shown here is derived from an EMBL/GenBank/DDBJ whole genome shotgun (WGS) entry which is preliminary data.</text>
</comment>
<keyword evidence="3" id="KW-1185">Reference proteome</keyword>
<dbReference type="InterPro" id="IPR036873">
    <property type="entry name" value="Rhodanese-like_dom_sf"/>
</dbReference>
<sequence>MISTAELISPKDLVADLERERELCLLDVRDQGVYARGHLFFARCLSLSQLEAGIERLVPRKGTPIVLCDDGRQDATSLNRMASARAVLMSLGYETVRCLDGSAAEWERHGLKLFEGIYVPSKAFGEYIEHVDETPSISPEELHALRSDNPGIPVVDCRPLEEFRRMSLPGAVNCPGGELIYRLPALLEAPELPVVINCAGRTRSIIGAQTLIASGIPNPVYALRNGTMGWELAGFSVEHGKSLEVERPDAAAMQGARAMAGTWRSAEKIPVISWDKYLEMESADDRTTYLFDVRDPKEFAEARLTGARNAPAGQLVQCTDTYIGTLRSRIVLFDDAGVRNTMAAYWLRRSGWREVFVLDEGPMETTPQGICRFAHLVPPEARLAAETARARSEGATLLDLSPSGVFLQGHAPGALFTLREGLLERLLGAGIRGPLVIMARDPDIACLAYRDIASNWPDDVMVLFADHGEWPAAFGDFESGFVNSLSPPQDMWHTPSSPLGGGKPAMVEYLNWEVDLLYRAENEPGWALRPQQSVQLPR</sequence>
<dbReference type="Pfam" id="PF00581">
    <property type="entry name" value="Rhodanese"/>
    <property type="match status" value="3"/>
</dbReference>
<dbReference type="InterPro" id="IPR001763">
    <property type="entry name" value="Rhodanese-like_dom"/>
</dbReference>
<dbReference type="Proteomes" id="UP000626220">
    <property type="component" value="Unassembled WGS sequence"/>
</dbReference>
<dbReference type="AlphaFoldDB" id="A0A8J3M9K3"/>
<accession>A0A8J3M9K3</accession>
<organism evidence="2 3">
    <name type="scientific">Seohaeicola zhoushanensis</name>
    <dbReference type="NCBI Taxonomy" id="1569283"/>
    <lineage>
        <taxon>Bacteria</taxon>
        <taxon>Pseudomonadati</taxon>
        <taxon>Pseudomonadota</taxon>
        <taxon>Alphaproteobacteria</taxon>
        <taxon>Rhodobacterales</taxon>
        <taxon>Roseobacteraceae</taxon>
        <taxon>Seohaeicola</taxon>
    </lineage>
</organism>
<name>A0A8J3M9K3_9RHOB</name>
<feature type="domain" description="Rhodanese" evidence="1">
    <location>
        <begin position="284"/>
        <end position="365"/>
    </location>
</feature>
<evidence type="ECO:0000313" key="2">
    <source>
        <dbReference type="EMBL" id="GHF49532.1"/>
    </source>
</evidence>
<dbReference type="PANTHER" id="PTHR43031:SF1">
    <property type="entry name" value="PYRIDINE NUCLEOTIDE-DISULPHIDE OXIDOREDUCTASE"/>
    <property type="match status" value="1"/>
</dbReference>
<dbReference type="SUPFAM" id="SSF52821">
    <property type="entry name" value="Rhodanese/Cell cycle control phosphatase"/>
    <property type="match status" value="4"/>
</dbReference>
<dbReference type="EMBL" id="BNCJ01000004">
    <property type="protein sequence ID" value="GHF49532.1"/>
    <property type="molecule type" value="Genomic_DNA"/>
</dbReference>
<protein>
    <submittedName>
        <fullName evidence="2">Sulfurtransferase</fullName>
    </submittedName>
</protein>
<feature type="domain" description="Rhodanese" evidence="1">
    <location>
        <begin position="148"/>
        <end position="239"/>
    </location>
</feature>
<gene>
    <name evidence="2" type="ORF">GCM10017056_21600</name>
</gene>
<evidence type="ECO:0000313" key="3">
    <source>
        <dbReference type="Proteomes" id="UP000626220"/>
    </source>
</evidence>
<dbReference type="InterPro" id="IPR050229">
    <property type="entry name" value="GlpE_sulfurtransferase"/>
</dbReference>
<dbReference type="Gene3D" id="3.40.250.10">
    <property type="entry name" value="Rhodanese-like domain"/>
    <property type="match status" value="3"/>
</dbReference>
<feature type="domain" description="Rhodanese" evidence="1">
    <location>
        <begin position="19"/>
        <end position="115"/>
    </location>
</feature>
<reference evidence="2" key="2">
    <citation type="submission" date="2020-09" db="EMBL/GenBank/DDBJ databases">
        <authorList>
            <person name="Sun Q."/>
            <person name="Kim S."/>
        </authorList>
    </citation>
    <scope>NUCLEOTIDE SEQUENCE</scope>
    <source>
        <strain evidence="2">KCTC 42650</strain>
    </source>
</reference>